<dbReference type="InterPro" id="IPR011051">
    <property type="entry name" value="RmlC_Cupin_sf"/>
</dbReference>
<dbReference type="EMBL" id="FOQE01000051">
    <property type="protein sequence ID" value="SFH89725.1"/>
    <property type="molecule type" value="Genomic_DNA"/>
</dbReference>
<dbReference type="AlphaFoldDB" id="A0A1I3DSL8"/>
<dbReference type="OrthoDB" id="3231985at2"/>
<dbReference type="InterPro" id="IPR013096">
    <property type="entry name" value="Cupin_2"/>
</dbReference>
<dbReference type="Gene3D" id="2.60.120.10">
    <property type="entry name" value="Jelly Rolls"/>
    <property type="match status" value="1"/>
</dbReference>
<gene>
    <name evidence="2" type="ORF">SAMN04489868_1519</name>
</gene>
<dbReference type="GO" id="GO:0016853">
    <property type="term" value="F:isomerase activity"/>
    <property type="evidence" value="ECO:0007669"/>
    <property type="project" value="UniProtKB-KW"/>
</dbReference>
<organism evidence="2 3">
    <name type="scientific">Pisciglobus halotolerans</name>
    <dbReference type="NCBI Taxonomy" id="745365"/>
    <lineage>
        <taxon>Bacteria</taxon>
        <taxon>Bacillati</taxon>
        <taxon>Bacillota</taxon>
        <taxon>Bacilli</taxon>
        <taxon>Lactobacillales</taxon>
        <taxon>Carnobacteriaceae</taxon>
    </lineage>
</organism>
<evidence type="ECO:0000259" key="1">
    <source>
        <dbReference type="Pfam" id="PF07883"/>
    </source>
</evidence>
<dbReference type="CDD" id="cd02223">
    <property type="entry name" value="cupin_Bh2720-like"/>
    <property type="match status" value="1"/>
</dbReference>
<name>A0A1I3DSL8_9LACT</name>
<dbReference type="PANTHER" id="PTHR43346:SF1">
    <property type="entry name" value="QUERCETIN 2,3-DIOXYGENASE-RELATED"/>
    <property type="match status" value="1"/>
</dbReference>
<dbReference type="InterPro" id="IPR014710">
    <property type="entry name" value="RmlC-like_jellyroll"/>
</dbReference>
<dbReference type="Pfam" id="PF07883">
    <property type="entry name" value="Cupin_2"/>
    <property type="match status" value="1"/>
</dbReference>
<dbReference type="RefSeq" id="WP_047390561.1">
    <property type="nucleotide sequence ID" value="NZ_FOQE01000051.1"/>
</dbReference>
<keyword evidence="3" id="KW-1185">Reference proteome</keyword>
<evidence type="ECO:0000313" key="3">
    <source>
        <dbReference type="Proteomes" id="UP000198668"/>
    </source>
</evidence>
<protein>
    <submittedName>
        <fullName evidence="2">Mannose-6-phosphate isomerase, cupin superfamily</fullName>
    </submittedName>
</protein>
<accession>A0A1I3DSL8</accession>
<evidence type="ECO:0000313" key="2">
    <source>
        <dbReference type="EMBL" id="SFH89725.1"/>
    </source>
</evidence>
<keyword evidence="2" id="KW-0413">Isomerase</keyword>
<dbReference type="PANTHER" id="PTHR43346">
    <property type="entry name" value="LIGAND BINDING DOMAIN PROTEIN, PUTATIVE (AFU_ORTHOLOGUE AFUA_6G14370)-RELATED"/>
    <property type="match status" value="1"/>
</dbReference>
<dbReference type="Proteomes" id="UP000198668">
    <property type="component" value="Unassembled WGS sequence"/>
</dbReference>
<reference evidence="2 3" key="1">
    <citation type="submission" date="2016-10" db="EMBL/GenBank/DDBJ databases">
        <authorList>
            <person name="de Groot N.N."/>
        </authorList>
    </citation>
    <scope>NUCLEOTIDE SEQUENCE [LARGE SCALE GENOMIC DNA]</scope>
    <source>
        <strain evidence="2 3">DSM 27630</strain>
    </source>
</reference>
<dbReference type="SUPFAM" id="SSF51182">
    <property type="entry name" value="RmlC-like cupins"/>
    <property type="match status" value="1"/>
</dbReference>
<feature type="domain" description="Cupin type-2" evidence="1">
    <location>
        <begin position="40"/>
        <end position="115"/>
    </location>
</feature>
<proteinExistence type="predicted"/>
<sequence>MVEQQDYGKKPYVIDIEEWSRRNTSYRRTVWTGEKMQVILMTIPPQEEAGLEIHKDIDQFIFIEDGQGLCQMGPEKDQLDFERVFEKNDAVLIPANTWHNIINTGSEPLKLYTIYAGPEYKEGTVHETKEEMGGLPGVN</sequence>
<dbReference type="InterPro" id="IPR052538">
    <property type="entry name" value="Flavonoid_dioxygenase-like"/>
</dbReference>